<protein>
    <submittedName>
        <fullName evidence="2">Mucin-5AC-like</fullName>
    </submittedName>
</protein>
<proteinExistence type="predicted"/>
<dbReference type="AlphaFoldDB" id="A0AAD5A723"/>
<name>A0AAD5A723_SILAS</name>
<evidence type="ECO:0000256" key="1">
    <source>
        <dbReference type="SAM" id="Phobius"/>
    </source>
</evidence>
<accession>A0AAD5A723</accession>
<dbReference type="Proteomes" id="UP001205998">
    <property type="component" value="Unassembled WGS sequence"/>
</dbReference>
<gene>
    <name evidence="2" type="ORF">C0J50_5071</name>
</gene>
<keyword evidence="1" id="KW-0812">Transmembrane</keyword>
<organism evidence="2 3">
    <name type="scientific">Silurus asotus</name>
    <name type="common">Amur catfish</name>
    <name type="synonym">Parasilurus asotus</name>
    <dbReference type="NCBI Taxonomy" id="30991"/>
    <lineage>
        <taxon>Eukaryota</taxon>
        <taxon>Metazoa</taxon>
        <taxon>Chordata</taxon>
        <taxon>Craniata</taxon>
        <taxon>Vertebrata</taxon>
        <taxon>Euteleostomi</taxon>
        <taxon>Actinopterygii</taxon>
        <taxon>Neopterygii</taxon>
        <taxon>Teleostei</taxon>
        <taxon>Ostariophysi</taxon>
        <taxon>Siluriformes</taxon>
        <taxon>Siluridae</taxon>
        <taxon>Silurus</taxon>
    </lineage>
</organism>
<keyword evidence="1" id="KW-1133">Transmembrane helix</keyword>
<sequence length="214" mass="23819">MEYYFEDGDTKTPAAFLDEVKPILGNVLIYIRLVFKNLTKVPSEADVVKAANSLLDSKIRRARDLTTQKLNDPVSIQNITYEHVLVFSRFNRTEIVANSEYIFVDGVTQFTPSGFLFEILKISGLSISTTPAAQTDAPIYVVLRPTVQANTNTTTGGSSAWILGIIIPCSIVIILIPCWILLCTFEEVDAELANIPNHLETYQCHLDPATCEEF</sequence>
<reference evidence="2" key="1">
    <citation type="submission" date="2018-07" db="EMBL/GenBank/DDBJ databases">
        <title>Comparative genomics of catfishes provides insights into carnivory and benthic adaptation.</title>
        <authorList>
            <person name="Zhang Y."/>
            <person name="Wang D."/>
            <person name="Peng Z."/>
            <person name="Zheng S."/>
            <person name="Shao F."/>
            <person name="Tao W."/>
        </authorList>
    </citation>
    <scope>NUCLEOTIDE SEQUENCE</scope>
    <source>
        <strain evidence="2">Chongqing</strain>
    </source>
</reference>
<feature type="transmembrane region" description="Helical" evidence="1">
    <location>
        <begin position="160"/>
        <end position="182"/>
    </location>
</feature>
<keyword evidence="3" id="KW-1185">Reference proteome</keyword>
<comment type="caution">
    <text evidence="2">The sequence shown here is derived from an EMBL/GenBank/DDBJ whole genome shotgun (WGS) entry which is preliminary data.</text>
</comment>
<evidence type="ECO:0000313" key="2">
    <source>
        <dbReference type="EMBL" id="KAI5610610.1"/>
    </source>
</evidence>
<keyword evidence="1" id="KW-0472">Membrane</keyword>
<evidence type="ECO:0000313" key="3">
    <source>
        <dbReference type="Proteomes" id="UP001205998"/>
    </source>
</evidence>
<dbReference type="EMBL" id="MU572554">
    <property type="protein sequence ID" value="KAI5610610.1"/>
    <property type="molecule type" value="Genomic_DNA"/>
</dbReference>